<feature type="transmembrane region" description="Helical" evidence="2">
    <location>
        <begin position="277"/>
        <end position="299"/>
    </location>
</feature>
<name>A0A9D1NM97_9BACT</name>
<comment type="caution">
    <text evidence="4">The sequence shown here is derived from an EMBL/GenBank/DDBJ whole genome shotgun (WGS) entry which is preliminary data.</text>
</comment>
<reference evidence="4" key="2">
    <citation type="journal article" date="2021" name="PeerJ">
        <title>Extensive microbial diversity within the chicken gut microbiome revealed by metagenomics and culture.</title>
        <authorList>
            <person name="Gilroy R."/>
            <person name="Ravi A."/>
            <person name="Getino M."/>
            <person name="Pursley I."/>
            <person name="Horton D.L."/>
            <person name="Alikhan N.F."/>
            <person name="Baker D."/>
            <person name="Gharbi K."/>
            <person name="Hall N."/>
            <person name="Watson M."/>
            <person name="Adriaenssens E.M."/>
            <person name="Foster-Nyarko E."/>
            <person name="Jarju S."/>
            <person name="Secka A."/>
            <person name="Antonio M."/>
            <person name="Oren A."/>
            <person name="Chaudhuri R.R."/>
            <person name="La Ragione R."/>
            <person name="Hildebrand F."/>
            <person name="Pallen M.J."/>
        </authorList>
    </citation>
    <scope>NUCLEOTIDE SEQUENCE</scope>
    <source>
        <strain evidence="4">35461</strain>
    </source>
</reference>
<organism evidence="4 5">
    <name type="scientific">Candidatus Spyradenecus faecavium</name>
    <dbReference type="NCBI Taxonomy" id="2840947"/>
    <lineage>
        <taxon>Bacteria</taxon>
        <taxon>Pseudomonadati</taxon>
        <taxon>Lentisphaerota</taxon>
        <taxon>Lentisphaeria</taxon>
        <taxon>Lentisphaerales</taxon>
        <taxon>Lentisphaeraceae</taxon>
        <taxon>Lentisphaeraceae incertae sedis</taxon>
        <taxon>Candidatus Spyradenecus</taxon>
    </lineage>
</organism>
<dbReference type="Gene3D" id="3.60.21.10">
    <property type="match status" value="1"/>
</dbReference>
<feature type="domain" description="Calcineurin-like phosphoesterase" evidence="3">
    <location>
        <begin position="1"/>
        <end position="204"/>
    </location>
</feature>
<dbReference type="GO" id="GO:0005737">
    <property type="term" value="C:cytoplasm"/>
    <property type="evidence" value="ECO:0007669"/>
    <property type="project" value="TreeGrafter"/>
</dbReference>
<dbReference type="SUPFAM" id="SSF56300">
    <property type="entry name" value="Metallo-dependent phosphatases"/>
    <property type="match status" value="1"/>
</dbReference>
<evidence type="ECO:0000313" key="4">
    <source>
        <dbReference type="EMBL" id="HIV08721.1"/>
    </source>
</evidence>
<dbReference type="Pfam" id="PF12850">
    <property type="entry name" value="Metallophos_2"/>
    <property type="match status" value="1"/>
</dbReference>
<accession>A0A9D1NM97</accession>
<keyword evidence="2" id="KW-0472">Membrane</keyword>
<evidence type="ECO:0000313" key="5">
    <source>
        <dbReference type="Proteomes" id="UP000886845"/>
    </source>
</evidence>
<comment type="similarity">
    <text evidence="1">Belongs to the metallophosphoesterase superfamily. YfcE family.</text>
</comment>
<dbReference type="InterPro" id="IPR050126">
    <property type="entry name" value="Ap4A_hydrolase"/>
</dbReference>
<evidence type="ECO:0000259" key="3">
    <source>
        <dbReference type="Pfam" id="PF12850"/>
    </source>
</evidence>
<keyword evidence="2" id="KW-0812">Transmembrane</keyword>
<dbReference type="CDD" id="cd00838">
    <property type="entry name" value="MPP_superfamily"/>
    <property type="match status" value="1"/>
</dbReference>
<dbReference type="AlphaFoldDB" id="A0A9D1NM97"/>
<dbReference type="InterPro" id="IPR024654">
    <property type="entry name" value="Calcineurin-like_PHP_lpxH"/>
</dbReference>
<dbReference type="PANTHER" id="PTHR42850">
    <property type="entry name" value="METALLOPHOSPHOESTERASE"/>
    <property type="match status" value="1"/>
</dbReference>
<gene>
    <name evidence="4" type="ORF">IAC79_01220</name>
</gene>
<evidence type="ECO:0000256" key="1">
    <source>
        <dbReference type="ARBA" id="ARBA00008950"/>
    </source>
</evidence>
<dbReference type="Proteomes" id="UP000886845">
    <property type="component" value="Unassembled WGS sequence"/>
</dbReference>
<sequence length="447" mass="48598">MRVAFFSDIHANLPALEAALEDARARGATHLVNLGDVVGYGPEPAECVARVRELASASVLGNHDAAACGLLDPRRFNAFARETAERAALALDAEARAWMAALPYVVEDEGFACVHGSFEAPERFHYLETKEDAAISLAAMPGKPLLVVGHTHLPCVYMEEGGAIRQLPPEDLRLRPGARYVVNPGSIGFPRGDRLTADYLLYDTVTGLLAFRAVPYDLAPYRLALVRNGYNPLNYWFLSPSARRRRAELAFRKPSRASDAPLSGPFRPRRRKGLPRTAWALLALLGLLLLGVGVALVAFRERPATPATAHAEAPAPEMGLLPPLADWTLSGGAIAGNDYVLAPARPRVTTSGALTSGLITLPKGARRLRLAFAVEGVPADGLRYSARVLFLRDNGTQRKDDLHEYKTFRDCAYTVDVPEGASRFRVCFDFLTPVRLTLSPPCLTVIE</sequence>
<protein>
    <submittedName>
        <fullName evidence="4">Metallophosphoesterase family protein</fullName>
    </submittedName>
</protein>
<proteinExistence type="inferred from homology"/>
<dbReference type="PANTHER" id="PTHR42850:SF2">
    <property type="entry name" value="BLL5683 PROTEIN"/>
    <property type="match status" value="1"/>
</dbReference>
<dbReference type="GO" id="GO:0016791">
    <property type="term" value="F:phosphatase activity"/>
    <property type="evidence" value="ECO:0007669"/>
    <property type="project" value="TreeGrafter"/>
</dbReference>
<dbReference type="EMBL" id="DVOR01000039">
    <property type="protein sequence ID" value="HIV08721.1"/>
    <property type="molecule type" value="Genomic_DNA"/>
</dbReference>
<reference evidence="4" key="1">
    <citation type="submission" date="2020-10" db="EMBL/GenBank/DDBJ databases">
        <authorList>
            <person name="Gilroy R."/>
        </authorList>
    </citation>
    <scope>NUCLEOTIDE SEQUENCE</scope>
    <source>
        <strain evidence="4">35461</strain>
    </source>
</reference>
<keyword evidence="2" id="KW-1133">Transmembrane helix</keyword>
<dbReference type="InterPro" id="IPR029052">
    <property type="entry name" value="Metallo-depent_PP-like"/>
</dbReference>
<evidence type="ECO:0000256" key="2">
    <source>
        <dbReference type="SAM" id="Phobius"/>
    </source>
</evidence>